<dbReference type="GO" id="GO:0005730">
    <property type="term" value="C:nucleolus"/>
    <property type="evidence" value="ECO:0007669"/>
    <property type="project" value="UniProtKB-SubCell"/>
</dbReference>
<evidence type="ECO:0000259" key="12">
    <source>
        <dbReference type="Pfam" id="PF03725"/>
    </source>
</evidence>
<dbReference type="OrthoDB" id="10264038at2759"/>
<dbReference type="Pfam" id="PF03725">
    <property type="entry name" value="RNase_PH_C"/>
    <property type="match status" value="1"/>
</dbReference>
<dbReference type="InterPro" id="IPR036345">
    <property type="entry name" value="ExoRNase_PH_dom2_sf"/>
</dbReference>
<sequence length="294" mass="32301">MPREAEPSLNEKAFVLQAIEEKQRIDGRGFEEYRPLELNFGDEHGVADVQLGKTRVLVKVSAEVSTPYTDRPFDGIFTITTELSPLISPAFEVNRPTEQEVLLSRLLEKTIRRSGALDVESLCLIAGKKCWALRADVHVLSLDGNLVDAACIAVVAALRHFRKPDSSTEGESVTMYTAAEREPVPLSWLHSPLCVTFSFFGDEGEKGMVVDATLLEEQVRSGSCTVGMNKHGEICQISKLGGAPVEAVLLLQCGNLALTKVKEFSDFLDRKLAEDAKRRDKGGLIAQLSAENDR</sequence>
<dbReference type="PANTHER" id="PTHR11097:SF14">
    <property type="entry name" value="EXOSOME COMPLEX COMPONENT RRP45"/>
    <property type="match status" value="1"/>
</dbReference>
<keyword evidence="5" id="KW-0963">Cytoplasm</keyword>
<dbReference type="GO" id="GO:0000176">
    <property type="term" value="C:nuclear exosome (RNase complex)"/>
    <property type="evidence" value="ECO:0007669"/>
    <property type="project" value="TreeGrafter"/>
</dbReference>
<dbReference type="InterPro" id="IPR050590">
    <property type="entry name" value="Exosome_comp_Rrp42_subfam"/>
</dbReference>
<dbReference type="SUPFAM" id="SSF54211">
    <property type="entry name" value="Ribosomal protein S5 domain 2-like"/>
    <property type="match status" value="1"/>
</dbReference>
<dbReference type="InterPro" id="IPR033100">
    <property type="entry name" value="Rrp45"/>
</dbReference>
<dbReference type="CDD" id="cd11368">
    <property type="entry name" value="RNase_PH_RRP45"/>
    <property type="match status" value="1"/>
</dbReference>
<dbReference type="VEuPathDB" id="FungiDB:jhhlp_000899"/>
<dbReference type="InterPro" id="IPR001247">
    <property type="entry name" value="ExoRNase_PH_dom1"/>
</dbReference>
<dbReference type="GO" id="GO:0034476">
    <property type="term" value="P:U5 snRNA 3'-end processing"/>
    <property type="evidence" value="ECO:0007669"/>
    <property type="project" value="TreeGrafter"/>
</dbReference>
<dbReference type="GO" id="GO:0000177">
    <property type="term" value="C:cytoplasmic exosome (RNase complex)"/>
    <property type="evidence" value="ECO:0007669"/>
    <property type="project" value="TreeGrafter"/>
</dbReference>
<evidence type="ECO:0000313" key="14">
    <source>
        <dbReference type="Proteomes" id="UP000233524"/>
    </source>
</evidence>
<keyword evidence="8" id="KW-0694">RNA-binding</keyword>
<evidence type="ECO:0000256" key="8">
    <source>
        <dbReference type="ARBA" id="ARBA00022884"/>
    </source>
</evidence>
<dbReference type="InterPro" id="IPR015847">
    <property type="entry name" value="ExoRNase_PH_dom2"/>
</dbReference>
<keyword evidence="14" id="KW-1185">Reference proteome</keyword>
<gene>
    <name evidence="13" type="ORF">jhhlp_000899</name>
</gene>
<keyword evidence="9" id="KW-0539">Nucleus</keyword>
<evidence type="ECO:0000259" key="11">
    <source>
        <dbReference type="Pfam" id="PF01138"/>
    </source>
</evidence>
<dbReference type="SUPFAM" id="SSF55666">
    <property type="entry name" value="Ribonuclease PH domain 2-like"/>
    <property type="match status" value="1"/>
</dbReference>
<keyword evidence="6" id="KW-0698">rRNA processing</keyword>
<dbReference type="GO" id="GO:0035925">
    <property type="term" value="F:mRNA 3'-UTR AU-rich region binding"/>
    <property type="evidence" value="ECO:0007669"/>
    <property type="project" value="TreeGrafter"/>
</dbReference>
<evidence type="ECO:0000256" key="1">
    <source>
        <dbReference type="ARBA" id="ARBA00004496"/>
    </source>
</evidence>
<dbReference type="GO" id="GO:0034475">
    <property type="term" value="P:U4 snRNA 3'-end processing"/>
    <property type="evidence" value="ECO:0007669"/>
    <property type="project" value="TreeGrafter"/>
</dbReference>
<dbReference type="AlphaFoldDB" id="A0A2N3NJV3"/>
<dbReference type="GO" id="GO:0071028">
    <property type="term" value="P:nuclear mRNA surveillance"/>
    <property type="evidence" value="ECO:0007669"/>
    <property type="project" value="TreeGrafter"/>
</dbReference>
<comment type="similarity">
    <text evidence="3">Belongs to the RNase PH family.</text>
</comment>
<accession>A0A2N3NJV3</accession>
<evidence type="ECO:0000256" key="6">
    <source>
        <dbReference type="ARBA" id="ARBA00022552"/>
    </source>
</evidence>
<comment type="caution">
    <text evidence="13">The sequence shown here is derived from an EMBL/GenBank/DDBJ whole genome shotgun (WGS) entry which is preliminary data.</text>
</comment>
<evidence type="ECO:0000256" key="4">
    <source>
        <dbReference type="ARBA" id="ARBA00019572"/>
    </source>
</evidence>
<organism evidence="13 14">
    <name type="scientific">Lomentospora prolificans</name>
    <dbReference type="NCBI Taxonomy" id="41688"/>
    <lineage>
        <taxon>Eukaryota</taxon>
        <taxon>Fungi</taxon>
        <taxon>Dikarya</taxon>
        <taxon>Ascomycota</taxon>
        <taxon>Pezizomycotina</taxon>
        <taxon>Sordariomycetes</taxon>
        <taxon>Hypocreomycetidae</taxon>
        <taxon>Microascales</taxon>
        <taxon>Microascaceae</taxon>
        <taxon>Lomentospora</taxon>
    </lineage>
</organism>
<dbReference type="GO" id="GO:0034473">
    <property type="term" value="P:U1 snRNA 3'-end processing"/>
    <property type="evidence" value="ECO:0007669"/>
    <property type="project" value="TreeGrafter"/>
</dbReference>
<dbReference type="Gene3D" id="3.30.230.70">
    <property type="entry name" value="GHMP Kinase, N-terminal domain"/>
    <property type="match status" value="1"/>
</dbReference>
<dbReference type="GO" id="GO:0000467">
    <property type="term" value="P:exonucleolytic trimming to generate mature 3'-end of 5.8S rRNA from tricistronic rRNA transcript (SSU-rRNA, 5.8S rRNA, LSU-rRNA)"/>
    <property type="evidence" value="ECO:0007669"/>
    <property type="project" value="TreeGrafter"/>
</dbReference>
<dbReference type="GO" id="GO:0016075">
    <property type="term" value="P:rRNA catabolic process"/>
    <property type="evidence" value="ECO:0007669"/>
    <property type="project" value="TreeGrafter"/>
</dbReference>
<keyword evidence="7" id="KW-0271">Exosome</keyword>
<dbReference type="STRING" id="41688.A0A2N3NJV3"/>
<reference evidence="13 14" key="1">
    <citation type="journal article" date="2017" name="G3 (Bethesda)">
        <title>First Draft Genome Sequence of the Pathogenic Fungus Lomentospora prolificans (Formerly Scedosporium prolificans).</title>
        <authorList>
            <person name="Luo R."/>
            <person name="Zimin A."/>
            <person name="Workman R."/>
            <person name="Fan Y."/>
            <person name="Pertea G."/>
            <person name="Grossman N."/>
            <person name="Wear M.P."/>
            <person name="Jia B."/>
            <person name="Miller H."/>
            <person name="Casadevall A."/>
            <person name="Timp W."/>
            <person name="Zhang S.X."/>
            <person name="Salzberg S.L."/>
        </authorList>
    </citation>
    <scope>NUCLEOTIDE SEQUENCE [LARGE SCALE GENOMIC DNA]</scope>
    <source>
        <strain evidence="13 14">JHH-5317</strain>
    </source>
</reference>
<comment type="subcellular location">
    <subcellularLocation>
        <location evidence="1">Cytoplasm</location>
    </subcellularLocation>
    <subcellularLocation>
        <location evidence="2">Nucleus</location>
        <location evidence="2">Nucleolus</location>
    </subcellularLocation>
</comment>
<proteinExistence type="inferred from homology"/>
<dbReference type="GO" id="GO:0071035">
    <property type="term" value="P:nuclear polyadenylation-dependent rRNA catabolic process"/>
    <property type="evidence" value="ECO:0007669"/>
    <property type="project" value="TreeGrafter"/>
</dbReference>
<dbReference type="EMBL" id="NLAX01000003">
    <property type="protein sequence ID" value="PKS12691.1"/>
    <property type="molecule type" value="Genomic_DNA"/>
</dbReference>
<dbReference type="FunFam" id="3.30.230.70:FF:000005">
    <property type="entry name" value="Exosome complex component RRP45"/>
    <property type="match status" value="1"/>
</dbReference>
<dbReference type="PANTHER" id="PTHR11097">
    <property type="entry name" value="EXOSOME COMPLEX EXONUCLEASE RIBOSOMAL RNA PROCESSING PROTEIN"/>
    <property type="match status" value="1"/>
</dbReference>
<dbReference type="FunCoup" id="A0A2N3NJV3">
    <property type="interactions" value="892"/>
</dbReference>
<evidence type="ECO:0000256" key="3">
    <source>
        <dbReference type="ARBA" id="ARBA00006678"/>
    </source>
</evidence>
<dbReference type="InterPro" id="IPR020568">
    <property type="entry name" value="Ribosomal_Su5_D2-typ_SF"/>
</dbReference>
<dbReference type="InParanoid" id="A0A2N3NJV3"/>
<evidence type="ECO:0000256" key="5">
    <source>
        <dbReference type="ARBA" id="ARBA00022490"/>
    </source>
</evidence>
<feature type="domain" description="Exoribonuclease phosphorolytic" evidence="11">
    <location>
        <begin position="32"/>
        <end position="164"/>
    </location>
</feature>
<evidence type="ECO:0000256" key="9">
    <source>
        <dbReference type="ARBA" id="ARBA00023242"/>
    </source>
</evidence>
<dbReference type="Proteomes" id="UP000233524">
    <property type="component" value="Unassembled WGS sequence"/>
</dbReference>
<evidence type="ECO:0000256" key="7">
    <source>
        <dbReference type="ARBA" id="ARBA00022835"/>
    </source>
</evidence>
<protein>
    <recommendedName>
        <fullName evidence="4">Exosome complex component RRP45</fullName>
    </recommendedName>
    <alternativeName>
        <fullName evidence="10">Ribosomal RNA-processing protein 45</fullName>
    </alternativeName>
</protein>
<dbReference type="Pfam" id="PF01138">
    <property type="entry name" value="RNase_PH"/>
    <property type="match status" value="1"/>
</dbReference>
<evidence type="ECO:0000256" key="2">
    <source>
        <dbReference type="ARBA" id="ARBA00004604"/>
    </source>
</evidence>
<feature type="domain" description="Exoribonuclease phosphorolytic" evidence="12">
    <location>
        <begin position="191"/>
        <end position="258"/>
    </location>
</feature>
<dbReference type="InterPro" id="IPR027408">
    <property type="entry name" value="PNPase/RNase_PH_dom_sf"/>
</dbReference>
<dbReference type="GO" id="GO:0071038">
    <property type="term" value="P:TRAMP-dependent tRNA surveillance pathway"/>
    <property type="evidence" value="ECO:0007669"/>
    <property type="project" value="TreeGrafter"/>
</dbReference>
<evidence type="ECO:0000313" key="13">
    <source>
        <dbReference type="EMBL" id="PKS12691.1"/>
    </source>
</evidence>
<evidence type="ECO:0000256" key="10">
    <source>
        <dbReference type="ARBA" id="ARBA00077933"/>
    </source>
</evidence>
<name>A0A2N3NJV3_9PEZI</name>